<dbReference type="Gene3D" id="2.60.120.200">
    <property type="match status" value="1"/>
</dbReference>
<proteinExistence type="predicted"/>
<evidence type="ECO:0000313" key="1">
    <source>
        <dbReference type="EMBL" id="QJA64651.1"/>
    </source>
</evidence>
<dbReference type="AlphaFoldDB" id="A0A6M3J682"/>
<organism evidence="1">
    <name type="scientific">viral metagenome</name>
    <dbReference type="NCBI Taxonomy" id="1070528"/>
    <lineage>
        <taxon>unclassified sequences</taxon>
        <taxon>metagenomes</taxon>
        <taxon>organismal metagenomes</taxon>
    </lineage>
</organism>
<dbReference type="Pfam" id="PF13385">
    <property type="entry name" value="Laminin_G_3"/>
    <property type="match status" value="1"/>
</dbReference>
<gene>
    <name evidence="2" type="ORF">MM415A00233_0023</name>
    <name evidence="1" type="ORF">MM415B00478_0048</name>
</gene>
<dbReference type="EMBL" id="MT141523">
    <property type="protein sequence ID" value="QJA64651.1"/>
    <property type="molecule type" value="Genomic_DNA"/>
</dbReference>
<dbReference type="InterPro" id="IPR013320">
    <property type="entry name" value="ConA-like_dom_sf"/>
</dbReference>
<sequence>MSIFIQRPRDRLLHIGSLGGLQYRSMGQGAVVLPCYYLSFDGFDDVINLAATTLSPPCTVSVWLKRASINTADGIIGATVGNRFWYLDSSATNVAYVRTGGGVSSSAGVWSSTDWVHGAIVLRNGASAIHYRNGVDVSGAPVTMTNLDNVSEIGRAAINNAYCFHGFLAVFGIAPAVLDVPALWAAGTFHQPLDPTVFSTACWNMRQEGGAGTALIDEAITPWNGAFKGAGEPAWGGLMSVGGPAGWSDT</sequence>
<name>A0A6M3J682_9ZZZZ</name>
<dbReference type="EMBL" id="MT142522">
    <property type="protein sequence ID" value="QJA84021.1"/>
    <property type="molecule type" value="Genomic_DNA"/>
</dbReference>
<dbReference type="GO" id="GO:0030246">
    <property type="term" value="F:carbohydrate binding"/>
    <property type="evidence" value="ECO:0007669"/>
    <property type="project" value="UniProtKB-KW"/>
</dbReference>
<accession>A0A6M3J682</accession>
<protein>
    <submittedName>
        <fullName evidence="1">Putative lectin/glucanase superfamily protein</fullName>
    </submittedName>
</protein>
<keyword evidence="1" id="KW-0430">Lectin</keyword>
<dbReference type="SUPFAM" id="SSF49899">
    <property type="entry name" value="Concanavalin A-like lectins/glucanases"/>
    <property type="match status" value="1"/>
</dbReference>
<evidence type="ECO:0000313" key="2">
    <source>
        <dbReference type="EMBL" id="QJA84021.1"/>
    </source>
</evidence>
<reference evidence="1" key="1">
    <citation type="submission" date="2020-03" db="EMBL/GenBank/DDBJ databases">
        <title>The deep terrestrial virosphere.</title>
        <authorList>
            <person name="Holmfeldt K."/>
            <person name="Nilsson E."/>
            <person name="Simone D."/>
            <person name="Lopez-Fernandez M."/>
            <person name="Wu X."/>
            <person name="de Brujin I."/>
            <person name="Lundin D."/>
            <person name="Andersson A."/>
            <person name="Bertilsson S."/>
            <person name="Dopson M."/>
        </authorList>
    </citation>
    <scope>NUCLEOTIDE SEQUENCE</scope>
    <source>
        <strain evidence="2">MM415A00233</strain>
        <strain evidence="1">MM415B00478</strain>
    </source>
</reference>